<name>A0A0F7KY41_9SPHN</name>
<dbReference type="AlphaFoldDB" id="A0A0F7KY41"/>
<evidence type="ECO:0000313" key="2">
    <source>
        <dbReference type="EMBL" id="AKH44161.1"/>
    </source>
</evidence>
<dbReference type="EMBL" id="CP011452">
    <property type="protein sequence ID" value="AKH44161.1"/>
    <property type="molecule type" value="Genomic_DNA"/>
</dbReference>
<feature type="region of interest" description="Disordered" evidence="1">
    <location>
        <begin position="161"/>
        <end position="244"/>
    </location>
</feature>
<proteinExistence type="predicted"/>
<keyword evidence="3" id="KW-1185">Reference proteome</keyword>
<accession>A0A0F7KY41</accession>
<sequence>MQSLPSFLDALSPSGPAKGLKGMVEFASAENGAKPDFSGLLASLVKPLQGKDGMLKSLSPEDALPGEEGGSLPSAEPADGSTLPLMVKTGKILPLSLPAALPVALPVTLPIAAGGEAKEITISENGESADKTEDGQEIADAAMLVGAAPLLAVTAQEAPITPSATDKPDMMQGAQSNAAMLAQKQNDPKQADPKPADPKQAGRAEMDQAPAVSLRMADRSANADLADSSAGTGRQDMQQGGQRPEIVRQAQTVHAQGVIETVQTGSDAFTQATAAPAIPAAPQPAAHGGTNIPSLNPAANMDARQDLMQIVNRLVAAREAAAPATADFSIDHAEFGELSLRIDQRQDGRLAVELSARDPDAHRAIAAAMAADRGQFSGNDQSGTNSQQHQNAQTRGGTAEREAGAGNGSNNSTARQDQPHGRADMRDSDQNQPGGEPRSGIFA</sequence>
<feature type="compositionally biased region" description="Polar residues" evidence="1">
    <location>
        <begin position="229"/>
        <end position="241"/>
    </location>
</feature>
<gene>
    <name evidence="2" type="ORF">WYH_03142</name>
</gene>
<dbReference type="PATRIC" id="fig|1267766.3.peg.3187"/>
<protein>
    <submittedName>
        <fullName evidence="2">Uncharacterized protein</fullName>
    </submittedName>
</protein>
<evidence type="ECO:0000256" key="1">
    <source>
        <dbReference type="SAM" id="MobiDB-lite"/>
    </source>
</evidence>
<dbReference type="Proteomes" id="UP000034392">
    <property type="component" value="Chromosome"/>
</dbReference>
<organism evidence="2 3">
    <name type="scientific">Croceibacterium atlanticum</name>
    <dbReference type="NCBI Taxonomy" id="1267766"/>
    <lineage>
        <taxon>Bacteria</taxon>
        <taxon>Pseudomonadati</taxon>
        <taxon>Pseudomonadota</taxon>
        <taxon>Alphaproteobacteria</taxon>
        <taxon>Sphingomonadales</taxon>
        <taxon>Erythrobacteraceae</taxon>
        <taxon>Croceibacterium</taxon>
    </lineage>
</organism>
<feature type="region of interest" description="Disordered" evidence="1">
    <location>
        <begin position="375"/>
        <end position="443"/>
    </location>
</feature>
<dbReference type="KEGG" id="aay:WYH_03142"/>
<feature type="compositionally biased region" description="Basic and acidic residues" evidence="1">
    <location>
        <begin position="186"/>
        <end position="206"/>
    </location>
</feature>
<dbReference type="STRING" id="1267766.WYH_03142"/>
<feature type="compositionally biased region" description="Polar residues" evidence="1">
    <location>
        <begin position="376"/>
        <end position="393"/>
    </location>
</feature>
<feature type="region of interest" description="Disordered" evidence="1">
    <location>
        <begin position="54"/>
        <end position="81"/>
    </location>
</feature>
<reference evidence="2" key="1">
    <citation type="submission" date="2015-05" db="EMBL/GenBank/DDBJ databases">
        <title>The complete genome of Altererythrobacter atlanticus strain 26DY36.</title>
        <authorList>
            <person name="Wu Y.-H."/>
            <person name="Cheng H."/>
            <person name="Wu X.-W."/>
        </authorList>
    </citation>
    <scope>NUCLEOTIDE SEQUENCE [LARGE SCALE GENOMIC DNA]</scope>
    <source>
        <strain evidence="2">26DY36</strain>
    </source>
</reference>
<feature type="compositionally biased region" description="Basic and acidic residues" evidence="1">
    <location>
        <begin position="417"/>
        <end position="429"/>
    </location>
</feature>
<evidence type="ECO:0000313" key="3">
    <source>
        <dbReference type="Proteomes" id="UP000034392"/>
    </source>
</evidence>